<comment type="catalytic activity">
    <reaction evidence="4">
        <text>(2S)-3-sulfolactaldehyde + NAD(+) + H2O = (2S)-3-sulfolactate + NADH + 2 H(+)</text>
        <dbReference type="Rhea" id="RHEA:47932"/>
        <dbReference type="ChEBI" id="CHEBI:15377"/>
        <dbReference type="ChEBI" id="CHEBI:15378"/>
        <dbReference type="ChEBI" id="CHEBI:57540"/>
        <dbReference type="ChEBI" id="CHEBI:57945"/>
        <dbReference type="ChEBI" id="CHEBI:61289"/>
        <dbReference type="ChEBI" id="CHEBI:90109"/>
        <dbReference type="EC" id="1.2.1.97"/>
    </reaction>
    <physiologicalReaction direction="left-to-right" evidence="4">
        <dbReference type="Rhea" id="RHEA:47933"/>
    </physiologicalReaction>
</comment>
<evidence type="ECO:0000256" key="2">
    <source>
        <dbReference type="ARBA" id="ARBA00023002"/>
    </source>
</evidence>
<dbReference type="AlphaFoldDB" id="A0A917TSW8"/>
<keyword evidence="3" id="KW-0520">NAD</keyword>
<dbReference type="FunFam" id="3.40.605.10:FF:000007">
    <property type="entry name" value="NAD/NADP-dependent betaine aldehyde dehydrogenase"/>
    <property type="match status" value="1"/>
</dbReference>
<reference evidence="11" key="2">
    <citation type="submission" date="2020-09" db="EMBL/GenBank/DDBJ databases">
        <authorList>
            <person name="Sun Q."/>
            <person name="Zhou Y."/>
        </authorList>
    </citation>
    <scope>NUCLEOTIDE SEQUENCE</scope>
    <source>
        <strain evidence="11">CGMCC 1.6333</strain>
    </source>
</reference>
<dbReference type="InterPro" id="IPR016161">
    <property type="entry name" value="Ald_DH/histidinol_DH"/>
</dbReference>
<evidence type="ECO:0000256" key="1">
    <source>
        <dbReference type="ARBA" id="ARBA00009986"/>
    </source>
</evidence>
<dbReference type="RefSeq" id="WP_117155863.1">
    <property type="nucleotide sequence ID" value="NZ_BMLG01000013.1"/>
</dbReference>
<evidence type="ECO:0000256" key="9">
    <source>
        <dbReference type="RuleBase" id="RU003345"/>
    </source>
</evidence>
<keyword evidence="12" id="KW-1185">Reference proteome</keyword>
<evidence type="ECO:0000313" key="12">
    <source>
        <dbReference type="Proteomes" id="UP000618460"/>
    </source>
</evidence>
<comment type="caution">
    <text evidence="11">The sequence shown here is derived from an EMBL/GenBank/DDBJ whole genome shotgun (WGS) entry which is preliminary data.</text>
</comment>
<dbReference type="EMBL" id="BMLG01000013">
    <property type="protein sequence ID" value="GGM36064.1"/>
    <property type="molecule type" value="Genomic_DNA"/>
</dbReference>
<dbReference type="PANTHER" id="PTHR42986:SF1">
    <property type="entry name" value="BENZALDEHYDE DEHYDROGENASE YFMT"/>
    <property type="match status" value="1"/>
</dbReference>
<name>A0A917TSW8_9BACI</name>
<accession>A0A917TSW8</accession>
<proteinExistence type="inferred from homology"/>
<evidence type="ECO:0000256" key="4">
    <source>
        <dbReference type="ARBA" id="ARBA00050326"/>
    </source>
</evidence>
<evidence type="ECO:0000256" key="6">
    <source>
        <dbReference type="ARBA" id="ARBA00066984"/>
    </source>
</evidence>
<dbReference type="PROSITE" id="PS00070">
    <property type="entry name" value="ALDEHYDE_DEHYDR_CYS"/>
    <property type="match status" value="1"/>
</dbReference>
<comment type="function">
    <text evidence="5">Part of the sulfo-TAL (or sulfo-SFT) pathway, a D-sulfoquinovose degradation pathway that produces sulfolactate (SL). Catalyzes the oxidation of 3-sulfolactaldehyde (SLA) to sulfolactate (SL).</text>
</comment>
<comment type="similarity">
    <text evidence="1 9">Belongs to the aldehyde dehydrogenase family.</text>
</comment>
<dbReference type="InterPro" id="IPR016163">
    <property type="entry name" value="Ald_DH_C"/>
</dbReference>
<feature type="active site" evidence="8">
    <location>
        <position position="252"/>
    </location>
</feature>
<evidence type="ECO:0000256" key="8">
    <source>
        <dbReference type="PROSITE-ProRule" id="PRU10007"/>
    </source>
</evidence>
<dbReference type="PANTHER" id="PTHR42986">
    <property type="entry name" value="BENZALDEHYDE DEHYDROGENASE YFMT"/>
    <property type="match status" value="1"/>
</dbReference>
<feature type="domain" description="Aldehyde dehydrogenase" evidence="10">
    <location>
        <begin position="15"/>
        <end position="473"/>
    </location>
</feature>
<dbReference type="Pfam" id="PF00171">
    <property type="entry name" value="Aldedh"/>
    <property type="match status" value="1"/>
</dbReference>
<evidence type="ECO:0000256" key="3">
    <source>
        <dbReference type="ARBA" id="ARBA00023027"/>
    </source>
</evidence>
<keyword evidence="2 9" id="KW-0560">Oxidoreductase</keyword>
<dbReference type="GO" id="GO:0016620">
    <property type="term" value="F:oxidoreductase activity, acting on the aldehyde or oxo group of donors, NAD or NADP as acceptor"/>
    <property type="evidence" value="ECO:0007669"/>
    <property type="project" value="InterPro"/>
</dbReference>
<dbReference type="InterPro" id="IPR016162">
    <property type="entry name" value="Ald_DH_N"/>
</dbReference>
<dbReference type="Gene3D" id="3.40.605.10">
    <property type="entry name" value="Aldehyde Dehydrogenase, Chain A, domain 1"/>
    <property type="match status" value="1"/>
</dbReference>
<dbReference type="Proteomes" id="UP000618460">
    <property type="component" value="Unassembled WGS sequence"/>
</dbReference>
<dbReference type="InterPro" id="IPR016160">
    <property type="entry name" value="Ald_DH_CS_CYS"/>
</dbReference>
<evidence type="ECO:0000259" key="10">
    <source>
        <dbReference type="Pfam" id="PF00171"/>
    </source>
</evidence>
<dbReference type="PROSITE" id="PS00687">
    <property type="entry name" value="ALDEHYDE_DEHYDR_GLU"/>
    <property type="match status" value="1"/>
</dbReference>
<reference evidence="11" key="1">
    <citation type="journal article" date="2014" name="Int. J. Syst. Evol. Microbiol.">
        <title>Complete genome sequence of Corynebacterium casei LMG S-19264T (=DSM 44701T), isolated from a smear-ripened cheese.</title>
        <authorList>
            <consortium name="US DOE Joint Genome Institute (JGI-PGF)"/>
            <person name="Walter F."/>
            <person name="Albersmeier A."/>
            <person name="Kalinowski J."/>
            <person name="Ruckert C."/>
        </authorList>
    </citation>
    <scope>NUCLEOTIDE SEQUENCE</scope>
    <source>
        <strain evidence="11">CGMCC 1.6333</strain>
    </source>
</reference>
<dbReference type="InterPro" id="IPR015590">
    <property type="entry name" value="Aldehyde_DH_dom"/>
</dbReference>
<dbReference type="OrthoDB" id="9762913at2"/>
<dbReference type="InterPro" id="IPR029510">
    <property type="entry name" value="Ald_DH_CS_GLU"/>
</dbReference>
<dbReference type="FunFam" id="3.40.309.10:FF:000009">
    <property type="entry name" value="Aldehyde dehydrogenase A"/>
    <property type="match status" value="1"/>
</dbReference>
<evidence type="ECO:0000256" key="7">
    <source>
        <dbReference type="ARBA" id="ARBA00067277"/>
    </source>
</evidence>
<dbReference type="EC" id="1.2.1.97" evidence="6"/>
<evidence type="ECO:0000256" key="5">
    <source>
        <dbReference type="ARBA" id="ARBA00054572"/>
    </source>
</evidence>
<evidence type="ECO:0000313" key="11">
    <source>
        <dbReference type="EMBL" id="GGM36064.1"/>
    </source>
</evidence>
<sequence>MSSSIFKKQYINGKWEEASSDSVVKDYNPYTEAEITTIQSADASDVKKAYQAAESAQLDWEQTAPARKQTYLHNLLDLFERRKEEIIDWLVTESGSTKIKASVEYDICYEVIKEAHSLPTRMTGSILPSNTPGKENFVYRNPKGVIGIIGPWNFPLYLTMRSVAPAVATGNTVVIKPASDTPVTSGLLIASLFEEAGFPKGVVNVVVGRGSVIGDSVVTDPTPSTISFTGSTEVGSHIAQLAGKDIKDTALELGGNNAMVVLDDADVDKAVEAAVFGKYLHQGQICMAINRIIVDESVHDEFVKKFTEAAQQLKVGDPKQEDTLIGPLINNDQVKRVLEDVAKAKEEGATVMKTGKVEGNLLEPIVLSNVTNDMTIAQNEIFGPVAAIIKVKDEKAAIHVANATPYGLSGSVFTSDRWRGLEVAKKVHTGMIHVNDQSVNDEPHVAFGGEKHSGLGRFGGSWALDKFTTEKWISVQSKYREF</sequence>
<gene>
    <name evidence="11" type="ORF">GCM10011351_22670</name>
</gene>
<dbReference type="Gene3D" id="3.40.309.10">
    <property type="entry name" value="Aldehyde Dehydrogenase, Chain A, domain 2"/>
    <property type="match status" value="1"/>
</dbReference>
<organism evidence="11 12">
    <name type="scientific">Paraliobacillus quinghaiensis</name>
    <dbReference type="NCBI Taxonomy" id="470815"/>
    <lineage>
        <taxon>Bacteria</taxon>
        <taxon>Bacillati</taxon>
        <taxon>Bacillota</taxon>
        <taxon>Bacilli</taxon>
        <taxon>Bacillales</taxon>
        <taxon>Bacillaceae</taxon>
        <taxon>Paraliobacillus</taxon>
    </lineage>
</organism>
<protein>
    <recommendedName>
        <fullName evidence="7">3-sulfolactaldehyde dehydrogenase</fullName>
        <ecNumber evidence="6">1.2.1.97</ecNumber>
    </recommendedName>
</protein>
<dbReference type="SUPFAM" id="SSF53720">
    <property type="entry name" value="ALDH-like"/>
    <property type="match status" value="1"/>
</dbReference>